<organism evidence="7 8">
    <name type="scientific">Moniliophthora roreri (strain MCA 2997)</name>
    <name type="common">Cocoa frosty pod rot fungus</name>
    <name type="synonym">Crinipellis roreri</name>
    <dbReference type="NCBI Taxonomy" id="1381753"/>
    <lineage>
        <taxon>Eukaryota</taxon>
        <taxon>Fungi</taxon>
        <taxon>Dikarya</taxon>
        <taxon>Basidiomycota</taxon>
        <taxon>Agaricomycotina</taxon>
        <taxon>Agaricomycetes</taxon>
        <taxon>Agaricomycetidae</taxon>
        <taxon>Agaricales</taxon>
        <taxon>Marasmiineae</taxon>
        <taxon>Marasmiaceae</taxon>
        <taxon>Moniliophthora</taxon>
    </lineage>
</organism>
<dbReference type="InterPro" id="IPR001171">
    <property type="entry name" value="ERG24_DHCR-like"/>
</dbReference>
<dbReference type="AlphaFoldDB" id="V2WAA7"/>
<dbReference type="PANTHER" id="PTHR12714:SF9">
    <property type="entry name" value="PROTEIN-S-ISOPRENYLCYSTEINE O-METHYLTRANSFERASE"/>
    <property type="match status" value="1"/>
</dbReference>
<dbReference type="Pfam" id="PF01222">
    <property type="entry name" value="ERG4_ERG24"/>
    <property type="match status" value="1"/>
</dbReference>
<keyword evidence="2 5" id="KW-0812">Transmembrane</keyword>
<evidence type="ECO:0000256" key="1">
    <source>
        <dbReference type="ARBA" id="ARBA00004141"/>
    </source>
</evidence>
<accession>V2WAA7</accession>
<proteinExistence type="predicted"/>
<dbReference type="EMBL" id="AWSO01001463">
    <property type="protein sequence ID" value="ESK83723.1"/>
    <property type="molecule type" value="Genomic_DNA"/>
</dbReference>
<evidence type="ECO:0000256" key="2">
    <source>
        <dbReference type="ARBA" id="ARBA00022692"/>
    </source>
</evidence>
<dbReference type="GO" id="GO:0016126">
    <property type="term" value="P:sterol biosynthetic process"/>
    <property type="evidence" value="ECO:0007669"/>
    <property type="project" value="InterPro"/>
</dbReference>
<gene>
    <name evidence="7" type="ORF">Moror_2113</name>
</gene>
<evidence type="ECO:0000313" key="8">
    <source>
        <dbReference type="Proteomes" id="UP000017559"/>
    </source>
</evidence>
<comment type="caution">
    <text evidence="7">The sequence shown here is derived from an EMBL/GenBank/DDBJ whole genome shotgun (WGS) entry which is preliminary data.</text>
</comment>
<evidence type="ECO:0000256" key="5">
    <source>
        <dbReference type="SAM" id="Phobius"/>
    </source>
</evidence>
<keyword evidence="3 5" id="KW-1133">Transmembrane helix</keyword>
<dbReference type="HOGENOM" id="CLU_065200_6_0_1"/>
<dbReference type="STRING" id="1381753.V2WAA7"/>
<feature type="transmembrane region" description="Helical" evidence="5">
    <location>
        <begin position="104"/>
        <end position="126"/>
    </location>
</feature>
<comment type="subcellular location">
    <subcellularLocation>
        <location evidence="1">Membrane</location>
        <topology evidence="1">Multi-pass membrane protein</topology>
    </subcellularLocation>
</comment>
<keyword evidence="6" id="KW-0732">Signal</keyword>
<protein>
    <recommendedName>
        <fullName evidence="9">Protein-S-isoprenylcysteine O-methyltransferase</fullName>
    </recommendedName>
</protein>
<dbReference type="PANTHER" id="PTHR12714">
    <property type="entry name" value="PROTEIN-S ISOPRENYLCYSTEINE O-METHYLTRANSFERASE"/>
    <property type="match status" value="1"/>
</dbReference>
<name>V2WAA7_MONRO</name>
<dbReference type="Proteomes" id="UP000017559">
    <property type="component" value="Unassembled WGS sequence"/>
</dbReference>
<keyword evidence="4 5" id="KW-0472">Membrane</keyword>
<keyword evidence="8" id="KW-1185">Reference proteome</keyword>
<evidence type="ECO:0000256" key="3">
    <source>
        <dbReference type="ARBA" id="ARBA00022989"/>
    </source>
</evidence>
<evidence type="ECO:0000256" key="6">
    <source>
        <dbReference type="SAM" id="SignalP"/>
    </source>
</evidence>
<reference evidence="7 8" key="1">
    <citation type="journal article" date="2014" name="BMC Genomics">
        <title>Genome and secretome analysis of the hemibiotrophic fungal pathogen, Moniliophthora roreri, which causes frosty pod rot disease of cacao: mechanisms of the biotrophic and necrotrophic phases.</title>
        <authorList>
            <person name="Meinhardt L.W."/>
            <person name="Costa G.G.L."/>
            <person name="Thomazella D.P.T."/>
            <person name="Teixeira P.J.P.L."/>
            <person name="Carazzolle M.F."/>
            <person name="Schuster S.C."/>
            <person name="Carlson J.E."/>
            <person name="Guiltinan M.J."/>
            <person name="Mieczkowski P."/>
            <person name="Farmer A."/>
            <person name="Ramaraj T."/>
            <person name="Crozier J."/>
            <person name="Davis R.E."/>
            <person name="Shao J."/>
            <person name="Melnick R.L."/>
            <person name="Pereira G.A.G."/>
            <person name="Bailey B.A."/>
        </authorList>
    </citation>
    <scope>NUCLEOTIDE SEQUENCE [LARGE SCALE GENOMIC DNA]</scope>
    <source>
        <strain evidence="7 8">MCA 2997</strain>
    </source>
</reference>
<dbReference type="KEGG" id="mrr:Moror_2113"/>
<dbReference type="GO" id="GO:0016020">
    <property type="term" value="C:membrane"/>
    <property type="evidence" value="ECO:0007669"/>
    <property type="project" value="UniProtKB-SubCell"/>
</dbReference>
<feature type="transmembrane region" description="Helical" evidence="5">
    <location>
        <begin position="193"/>
        <end position="211"/>
    </location>
</feature>
<dbReference type="GO" id="GO:0016740">
    <property type="term" value="F:transferase activity"/>
    <property type="evidence" value="ECO:0007669"/>
    <property type="project" value="UniProtKB-ARBA"/>
</dbReference>
<feature type="signal peptide" evidence="6">
    <location>
        <begin position="1"/>
        <end position="21"/>
    </location>
</feature>
<sequence length="244" mass="26996">MLIQNMEVLLKVSLIFSSAVSYGLNFTPPNGGPKALPPRPTLKAGFNTEMREWILVFLIKYNLPIQIKTYYLVSINEISHILSSTFPSLSIRSYFPSLVSNTGISITLLLGALLSITGCVLCMFCFRALSEGFTFELVPAGKLANNPTLIKSPKLVTHGPYSIVRHPSYVGCWLNVIGSAMVHSWILETGIKGLAYAWLVAAVGGITVLLMRMDDEDALMKEQFGSEWEAWSKVVRYKLIPGVY</sequence>
<dbReference type="GO" id="GO:0016628">
    <property type="term" value="F:oxidoreductase activity, acting on the CH-CH group of donors, NAD or NADP as acceptor"/>
    <property type="evidence" value="ECO:0007669"/>
    <property type="project" value="InterPro"/>
</dbReference>
<evidence type="ECO:0008006" key="9">
    <source>
        <dbReference type="Google" id="ProtNLM"/>
    </source>
</evidence>
<dbReference type="OrthoDB" id="422086at2759"/>
<dbReference type="Gene3D" id="1.20.120.1630">
    <property type="match status" value="1"/>
</dbReference>
<feature type="chain" id="PRO_5004712860" description="Protein-S-isoprenylcysteine O-methyltransferase" evidence="6">
    <location>
        <begin position="22"/>
        <end position="244"/>
    </location>
</feature>
<evidence type="ECO:0000313" key="7">
    <source>
        <dbReference type="EMBL" id="ESK83723.1"/>
    </source>
</evidence>
<evidence type="ECO:0000256" key="4">
    <source>
        <dbReference type="ARBA" id="ARBA00023136"/>
    </source>
</evidence>